<dbReference type="PANTHER" id="PTHR34547">
    <property type="entry name" value="YACP-LIKE NYN DOMAIN PROTEIN"/>
    <property type="match status" value="1"/>
</dbReference>
<gene>
    <name evidence="1" type="ORF">B0H94_11918</name>
</gene>
<dbReference type="RefSeq" id="WP_106589939.1">
    <property type="nucleotide sequence ID" value="NZ_PYAV01000019.1"/>
</dbReference>
<evidence type="ECO:0000313" key="1">
    <source>
        <dbReference type="EMBL" id="PSL41306.1"/>
    </source>
</evidence>
<organism evidence="1 2">
    <name type="scientific">Salsuginibacillus halophilus</name>
    <dbReference type="NCBI Taxonomy" id="517424"/>
    <lineage>
        <taxon>Bacteria</taxon>
        <taxon>Bacillati</taxon>
        <taxon>Bacillota</taxon>
        <taxon>Bacilli</taxon>
        <taxon>Bacillales</taxon>
        <taxon>Bacillaceae</taxon>
        <taxon>Salsuginibacillus</taxon>
    </lineage>
</organism>
<dbReference type="InterPro" id="IPR010298">
    <property type="entry name" value="YacP-like"/>
</dbReference>
<protein>
    <recommendedName>
        <fullName evidence="3">NYN domain-containing protein</fullName>
    </recommendedName>
</protein>
<dbReference type="AlphaFoldDB" id="A0A2P8H504"/>
<dbReference type="PANTHER" id="PTHR34547:SF1">
    <property type="entry name" value="YACP-LIKE NYN DOMAIN PROTEIN"/>
    <property type="match status" value="1"/>
</dbReference>
<dbReference type="Proteomes" id="UP000242310">
    <property type="component" value="Unassembled WGS sequence"/>
</dbReference>
<evidence type="ECO:0008006" key="3">
    <source>
        <dbReference type="Google" id="ProtNLM"/>
    </source>
</evidence>
<keyword evidence="2" id="KW-1185">Reference proteome</keyword>
<dbReference type="Pfam" id="PF05991">
    <property type="entry name" value="NYN_YacP"/>
    <property type="match status" value="1"/>
</dbReference>
<proteinExistence type="predicted"/>
<comment type="caution">
    <text evidence="1">The sequence shown here is derived from an EMBL/GenBank/DDBJ whole genome shotgun (WGS) entry which is preliminary data.</text>
</comment>
<dbReference type="EMBL" id="PYAV01000019">
    <property type="protein sequence ID" value="PSL41306.1"/>
    <property type="molecule type" value="Genomic_DNA"/>
</dbReference>
<accession>A0A2P8H504</accession>
<evidence type="ECO:0000313" key="2">
    <source>
        <dbReference type="Proteomes" id="UP000242310"/>
    </source>
</evidence>
<name>A0A2P8H504_9BACI</name>
<dbReference type="OrthoDB" id="9792160at2"/>
<reference evidence="1 2" key="1">
    <citation type="submission" date="2018-03" db="EMBL/GenBank/DDBJ databases">
        <title>Genomic Encyclopedia of Type Strains, Phase III (KMG-III): the genomes of soil and plant-associated and newly described type strains.</title>
        <authorList>
            <person name="Whitman W."/>
        </authorList>
    </citation>
    <scope>NUCLEOTIDE SEQUENCE [LARGE SCALE GENOMIC DNA]</scope>
    <source>
        <strain evidence="1 2">CGMCC 1.07653</strain>
    </source>
</reference>
<dbReference type="CDD" id="cd10912">
    <property type="entry name" value="PIN_YacP-like"/>
    <property type="match status" value="1"/>
</dbReference>
<sequence length="170" mass="19627">MKDVMIVDGYNIIGDWPELKTLRDRDLNEARDQLVQRMAEYQAYKGIEVKVIFDAHMVPGVGRAYHQHQVDVQYTRENETADERIEKLVREIKNVRTRVYVATSDFAEQSLTFGSGALRISARELRIALNQADQAIEKEVAETKRQSAGSRLNLPDDVAEYFDKLRRKGR</sequence>